<dbReference type="InterPro" id="IPR052895">
    <property type="entry name" value="HetReg/Transcr_Mod"/>
</dbReference>
<name>A0A517L7M2_9PEZI</name>
<dbReference type="PANTHER" id="PTHR24148:SF73">
    <property type="entry name" value="HET DOMAIN PROTEIN (AFU_ORTHOLOGUE AFUA_8G01020)"/>
    <property type="match status" value="1"/>
</dbReference>
<feature type="compositionally biased region" description="Basic and acidic residues" evidence="1">
    <location>
        <begin position="14"/>
        <end position="29"/>
    </location>
</feature>
<dbReference type="EMBL" id="CP042190">
    <property type="protein sequence ID" value="QDS71626.1"/>
    <property type="molecule type" value="Genomic_DNA"/>
</dbReference>
<evidence type="ECO:0008006" key="4">
    <source>
        <dbReference type="Google" id="ProtNLM"/>
    </source>
</evidence>
<dbReference type="PANTHER" id="PTHR24148">
    <property type="entry name" value="ANKYRIN REPEAT DOMAIN-CONTAINING PROTEIN 39 HOMOLOG-RELATED"/>
    <property type="match status" value="1"/>
</dbReference>
<keyword evidence="3" id="KW-1185">Reference proteome</keyword>
<organism evidence="2 3">
    <name type="scientific">Venturia effusa</name>
    <dbReference type="NCBI Taxonomy" id="50376"/>
    <lineage>
        <taxon>Eukaryota</taxon>
        <taxon>Fungi</taxon>
        <taxon>Dikarya</taxon>
        <taxon>Ascomycota</taxon>
        <taxon>Pezizomycotina</taxon>
        <taxon>Dothideomycetes</taxon>
        <taxon>Pleosporomycetidae</taxon>
        <taxon>Venturiales</taxon>
        <taxon>Venturiaceae</taxon>
        <taxon>Venturia</taxon>
    </lineage>
</organism>
<sequence>MEQMGKWNENMTNEARRKDEDQRIRDNSRRQELRTEKRASFWNFDLFWDHDIWYQEYEKKRRDRRREIAAIKQRSYTEFYDSQVKLSDTVRREAEVGWRQAQDDLYSWHWELTEQDFVHVRSMLEARAKGQRKIDIISLMRHSRISEAGDPRDRVFAFLGLSDRDYEIAAIYDSTNTVVHVLITLAKGMIEKQESLEDVLFNAPDGRQNLGLFLPSWVPDWTSRSTRGRLEDCLGLSPQGAIFKASGDTTAAEPSTLDLEFRKGDTEVNGAAGFAQWELTNRSSIIAGENLREEDEVWILRGASKPVVLRFQWDDEYTLISDACVVKGDLKVDDEIMYGSHFSQHVGNWGTSTIWIL</sequence>
<evidence type="ECO:0000256" key="1">
    <source>
        <dbReference type="SAM" id="MobiDB-lite"/>
    </source>
</evidence>
<dbReference type="AlphaFoldDB" id="A0A517L7M2"/>
<accession>A0A517L7M2</accession>
<dbReference type="Proteomes" id="UP000316270">
    <property type="component" value="Chromosome 6"/>
</dbReference>
<reference evidence="2 3" key="1">
    <citation type="submission" date="2019-07" db="EMBL/GenBank/DDBJ databases">
        <title>Finished genome of Venturia effusa.</title>
        <authorList>
            <person name="Young C.A."/>
            <person name="Cox M.P."/>
            <person name="Ganley A.R.D."/>
            <person name="David W.J."/>
        </authorList>
    </citation>
    <scope>NUCLEOTIDE SEQUENCE [LARGE SCALE GENOMIC DNA]</scope>
    <source>
        <strain evidence="3">albino</strain>
    </source>
</reference>
<proteinExistence type="predicted"/>
<evidence type="ECO:0000313" key="2">
    <source>
        <dbReference type="EMBL" id="QDS71626.1"/>
    </source>
</evidence>
<dbReference type="OrthoDB" id="3945217at2759"/>
<protein>
    <recommendedName>
        <fullName evidence="4">Heterokaryon incompatibility domain-containing protein</fullName>
    </recommendedName>
</protein>
<evidence type="ECO:0000313" key="3">
    <source>
        <dbReference type="Proteomes" id="UP000316270"/>
    </source>
</evidence>
<gene>
    <name evidence="2" type="ORF">FKW77_007297</name>
</gene>
<feature type="region of interest" description="Disordered" evidence="1">
    <location>
        <begin position="1"/>
        <end position="29"/>
    </location>
</feature>
<dbReference type="STRING" id="50376.A0A517L7M2"/>